<evidence type="ECO:0000256" key="1">
    <source>
        <dbReference type="ARBA" id="ARBA00023125"/>
    </source>
</evidence>
<dbReference type="PRINTS" id="PR00455">
    <property type="entry name" value="HTHTETR"/>
</dbReference>
<evidence type="ECO:0000256" key="2">
    <source>
        <dbReference type="PROSITE-ProRule" id="PRU00335"/>
    </source>
</evidence>
<comment type="caution">
    <text evidence="5">The sequence shown here is derived from an EMBL/GenBank/DDBJ whole genome shotgun (WGS) entry which is preliminary data.</text>
</comment>
<gene>
    <name evidence="5" type="ORF">QT969_16310</name>
</gene>
<organism evidence="5 6">
    <name type="scientific">Rhodococcus indonesiensis</name>
    <dbReference type="NCBI Taxonomy" id="3055869"/>
    <lineage>
        <taxon>Bacteria</taxon>
        <taxon>Bacillati</taxon>
        <taxon>Actinomycetota</taxon>
        <taxon>Actinomycetes</taxon>
        <taxon>Mycobacteriales</taxon>
        <taxon>Nocardiaceae</taxon>
        <taxon>Rhodococcus</taxon>
    </lineage>
</organism>
<dbReference type="Proteomes" id="UP001233164">
    <property type="component" value="Unassembled WGS sequence"/>
</dbReference>
<evidence type="ECO:0000313" key="5">
    <source>
        <dbReference type="EMBL" id="MDM7489845.1"/>
    </source>
</evidence>
<evidence type="ECO:0000256" key="3">
    <source>
        <dbReference type="SAM" id="MobiDB-lite"/>
    </source>
</evidence>
<feature type="compositionally biased region" description="Polar residues" evidence="3">
    <location>
        <begin position="127"/>
        <end position="144"/>
    </location>
</feature>
<keyword evidence="1 2" id="KW-0238">DNA-binding</keyword>
<proteinExistence type="predicted"/>
<accession>A0ABT7RQC2</accession>
<dbReference type="PROSITE" id="PS50977">
    <property type="entry name" value="HTH_TETR_2"/>
    <property type="match status" value="1"/>
</dbReference>
<dbReference type="EMBL" id="JAUBOF010000059">
    <property type="protein sequence ID" value="MDM7489845.1"/>
    <property type="molecule type" value="Genomic_DNA"/>
</dbReference>
<dbReference type="SUPFAM" id="SSF46689">
    <property type="entry name" value="Homeodomain-like"/>
    <property type="match status" value="1"/>
</dbReference>
<dbReference type="PANTHER" id="PTHR30055:SF153">
    <property type="entry name" value="HTH-TYPE TRANSCRIPTIONAL REPRESSOR RV3405C"/>
    <property type="match status" value="1"/>
</dbReference>
<keyword evidence="6" id="KW-1185">Reference proteome</keyword>
<name>A0ABT7RQC2_9NOCA</name>
<dbReference type="InterPro" id="IPR009057">
    <property type="entry name" value="Homeodomain-like_sf"/>
</dbReference>
<reference evidence="5 6" key="1">
    <citation type="submission" date="2023-06" db="EMBL/GenBank/DDBJ databases">
        <title>Rhodococcus indonesiensis sp. nov a new member of the Rhodococcus ruber lineage isolated from a sediment of neutral hot spring.</title>
        <authorList>
            <person name="Kusuma A.B."/>
            <person name="Fenylestari G."/>
            <person name="Ammar F."/>
            <person name="Nouioui I."/>
            <person name="Goodfellow M."/>
        </authorList>
    </citation>
    <scope>NUCLEOTIDE SEQUENCE [LARGE SCALE GENOMIC DNA]</scope>
    <source>
        <strain evidence="5 6">CSLK01-03</strain>
    </source>
</reference>
<protein>
    <submittedName>
        <fullName evidence="5">TetR/AcrR family transcriptional regulator</fullName>
    </submittedName>
</protein>
<dbReference type="InterPro" id="IPR050109">
    <property type="entry name" value="HTH-type_TetR-like_transc_reg"/>
</dbReference>
<evidence type="ECO:0000313" key="6">
    <source>
        <dbReference type="Proteomes" id="UP001233164"/>
    </source>
</evidence>
<dbReference type="PANTHER" id="PTHR30055">
    <property type="entry name" value="HTH-TYPE TRANSCRIPTIONAL REGULATOR RUTR"/>
    <property type="match status" value="1"/>
</dbReference>
<dbReference type="Pfam" id="PF00440">
    <property type="entry name" value="TetR_N"/>
    <property type="match status" value="1"/>
</dbReference>
<feature type="DNA-binding region" description="H-T-H motif" evidence="2">
    <location>
        <begin position="32"/>
        <end position="51"/>
    </location>
</feature>
<sequence>MRLRLVRFFGGRARLLDAAYEQFCRLGIQRSSMKEVARGRGLSRITLYRRFATKDALVDQVVMREFRRYFNRFLLEIKAAPTVADRVVLGAREFAPGHRTNPLIGRTPPDELTLLAGSLAGEDGRMLTTSGSSLPVSSAVNSAPATPRTD</sequence>
<dbReference type="InterPro" id="IPR001647">
    <property type="entry name" value="HTH_TetR"/>
</dbReference>
<evidence type="ECO:0000259" key="4">
    <source>
        <dbReference type="PROSITE" id="PS50977"/>
    </source>
</evidence>
<feature type="region of interest" description="Disordered" evidence="3">
    <location>
        <begin position="126"/>
        <end position="150"/>
    </location>
</feature>
<dbReference type="Gene3D" id="1.10.357.10">
    <property type="entry name" value="Tetracycline Repressor, domain 2"/>
    <property type="match status" value="1"/>
</dbReference>
<dbReference type="RefSeq" id="WP_289380009.1">
    <property type="nucleotide sequence ID" value="NZ_JAUBOF010000059.1"/>
</dbReference>
<feature type="domain" description="HTH tetR-type" evidence="4">
    <location>
        <begin position="9"/>
        <end position="69"/>
    </location>
</feature>